<evidence type="ECO:0000313" key="11">
    <source>
        <dbReference type="Proteomes" id="UP000268162"/>
    </source>
</evidence>
<comment type="catalytic activity">
    <reaction evidence="1">
        <text>Endonucleolytic cleavage to 5'-phosphomonoester.</text>
        <dbReference type="EC" id="3.1.26.4"/>
    </reaction>
</comment>
<feature type="region of interest" description="Disordered" evidence="8">
    <location>
        <begin position="129"/>
        <end position="148"/>
    </location>
</feature>
<protein>
    <recommendedName>
        <fullName evidence="3">ribonuclease H</fullName>
        <ecNumber evidence="3">3.1.26.4</ecNumber>
    </recommendedName>
</protein>
<dbReference type="SUPFAM" id="SSF53098">
    <property type="entry name" value="Ribonuclease H-like"/>
    <property type="match status" value="1"/>
</dbReference>
<organism evidence="10 11">
    <name type="scientific">Dimargaris cristalligena</name>
    <dbReference type="NCBI Taxonomy" id="215637"/>
    <lineage>
        <taxon>Eukaryota</taxon>
        <taxon>Fungi</taxon>
        <taxon>Fungi incertae sedis</taxon>
        <taxon>Zoopagomycota</taxon>
        <taxon>Kickxellomycotina</taxon>
        <taxon>Dimargaritomycetes</taxon>
        <taxon>Dimargaritales</taxon>
        <taxon>Dimargaritaceae</taxon>
        <taxon>Dimargaris</taxon>
    </lineage>
</organism>
<dbReference type="GO" id="GO:0043137">
    <property type="term" value="P:DNA replication, removal of RNA primer"/>
    <property type="evidence" value="ECO:0007669"/>
    <property type="project" value="TreeGrafter"/>
</dbReference>
<evidence type="ECO:0000256" key="3">
    <source>
        <dbReference type="ARBA" id="ARBA00012180"/>
    </source>
</evidence>
<proteinExistence type="inferred from homology"/>
<dbReference type="InterPro" id="IPR012337">
    <property type="entry name" value="RNaseH-like_sf"/>
</dbReference>
<keyword evidence="6" id="KW-0255">Endonuclease</keyword>
<keyword evidence="7" id="KW-0378">Hydrolase</keyword>
<dbReference type="InterPro" id="IPR036397">
    <property type="entry name" value="RNaseH_sf"/>
</dbReference>
<dbReference type="Pfam" id="PF00075">
    <property type="entry name" value="RNase_H"/>
    <property type="match status" value="1"/>
</dbReference>
<evidence type="ECO:0000256" key="4">
    <source>
        <dbReference type="ARBA" id="ARBA00022722"/>
    </source>
</evidence>
<dbReference type="CDD" id="cd09280">
    <property type="entry name" value="RNase_HI_eukaryote_like"/>
    <property type="match status" value="1"/>
</dbReference>
<feature type="non-terminal residue" evidence="10">
    <location>
        <position position="1"/>
    </location>
</feature>
<dbReference type="InterPro" id="IPR002156">
    <property type="entry name" value="RNaseH_domain"/>
</dbReference>
<dbReference type="EMBL" id="ML002562">
    <property type="protein sequence ID" value="RKP36993.1"/>
    <property type="molecule type" value="Genomic_DNA"/>
</dbReference>
<dbReference type="Proteomes" id="UP000268162">
    <property type="component" value="Unassembled WGS sequence"/>
</dbReference>
<gene>
    <name evidence="10" type="ORF">BJ085DRAFT_1970</name>
</gene>
<evidence type="ECO:0000259" key="9">
    <source>
        <dbReference type="PROSITE" id="PS50879"/>
    </source>
</evidence>
<evidence type="ECO:0000256" key="8">
    <source>
        <dbReference type="SAM" id="MobiDB-lite"/>
    </source>
</evidence>
<dbReference type="PANTHER" id="PTHR10642">
    <property type="entry name" value="RIBONUCLEASE H1"/>
    <property type="match status" value="1"/>
</dbReference>
<name>A0A4P9ZTX9_9FUNG</name>
<sequence length="148" mass="16364">PPRRQRVFTDGSATVNRHGNSYGGIGVYYGRNDPRNVSEPLLNGRPTSNRAELTAILRALETSNRTRPLEICTDSQSSIDTIAKWHPTWTVGGWKHPTGRRIGDADIVWNICRELASHTGPVKFTKVRAHSGNRGNDKAHRLAAKGSQ</sequence>
<feature type="non-terminal residue" evidence="10">
    <location>
        <position position="148"/>
    </location>
</feature>
<evidence type="ECO:0000256" key="2">
    <source>
        <dbReference type="ARBA" id="ARBA00005300"/>
    </source>
</evidence>
<comment type="similarity">
    <text evidence="2">Belongs to the RNase H family.</text>
</comment>
<feature type="domain" description="RNase H type-1" evidence="9">
    <location>
        <begin position="1"/>
        <end position="148"/>
    </location>
</feature>
<evidence type="ECO:0000256" key="5">
    <source>
        <dbReference type="ARBA" id="ARBA00022723"/>
    </source>
</evidence>
<accession>A0A4P9ZTX9</accession>
<evidence type="ECO:0000313" key="10">
    <source>
        <dbReference type="EMBL" id="RKP36993.1"/>
    </source>
</evidence>
<reference evidence="11" key="1">
    <citation type="journal article" date="2018" name="Nat. Microbiol.">
        <title>Leveraging single-cell genomics to expand the fungal tree of life.</title>
        <authorList>
            <person name="Ahrendt S.R."/>
            <person name="Quandt C.A."/>
            <person name="Ciobanu D."/>
            <person name="Clum A."/>
            <person name="Salamov A."/>
            <person name="Andreopoulos B."/>
            <person name="Cheng J.F."/>
            <person name="Woyke T."/>
            <person name="Pelin A."/>
            <person name="Henrissat B."/>
            <person name="Reynolds N.K."/>
            <person name="Benny G.L."/>
            <person name="Smith M.E."/>
            <person name="James T.Y."/>
            <person name="Grigoriev I.V."/>
        </authorList>
    </citation>
    <scope>NUCLEOTIDE SEQUENCE [LARGE SCALE GENOMIC DNA]</scope>
    <source>
        <strain evidence="11">RSA 468</strain>
    </source>
</reference>
<dbReference type="EC" id="3.1.26.4" evidence="3"/>
<dbReference type="STRING" id="215637.A0A4P9ZTX9"/>
<evidence type="ECO:0000256" key="1">
    <source>
        <dbReference type="ARBA" id="ARBA00000077"/>
    </source>
</evidence>
<dbReference type="Gene3D" id="3.30.420.10">
    <property type="entry name" value="Ribonuclease H-like superfamily/Ribonuclease H"/>
    <property type="match status" value="1"/>
</dbReference>
<dbReference type="AlphaFoldDB" id="A0A4P9ZTX9"/>
<evidence type="ECO:0000256" key="7">
    <source>
        <dbReference type="ARBA" id="ARBA00022801"/>
    </source>
</evidence>
<dbReference type="GO" id="GO:0046872">
    <property type="term" value="F:metal ion binding"/>
    <property type="evidence" value="ECO:0007669"/>
    <property type="project" value="UniProtKB-KW"/>
</dbReference>
<evidence type="ECO:0000256" key="6">
    <source>
        <dbReference type="ARBA" id="ARBA00022759"/>
    </source>
</evidence>
<keyword evidence="11" id="KW-1185">Reference proteome</keyword>
<keyword evidence="5" id="KW-0479">Metal-binding</keyword>
<dbReference type="GO" id="GO:0004523">
    <property type="term" value="F:RNA-DNA hybrid ribonuclease activity"/>
    <property type="evidence" value="ECO:0007669"/>
    <property type="project" value="UniProtKB-EC"/>
</dbReference>
<keyword evidence="4" id="KW-0540">Nuclease</keyword>
<dbReference type="GO" id="GO:0003676">
    <property type="term" value="F:nucleic acid binding"/>
    <property type="evidence" value="ECO:0007669"/>
    <property type="project" value="InterPro"/>
</dbReference>
<dbReference type="PANTHER" id="PTHR10642:SF26">
    <property type="entry name" value="RIBONUCLEASE H1"/>
    <property type="match status" value="1"/>
</dbReference>
<dbReference type="PROSITE" id="PS50879">
    <property type="entry name" value="RNASE_H_1"/>
    <property type="match status" value="1"/>
</dbReference>
<dbReference type="InterPro" id="IPR050092">
    <property type="entry name" value="RNase_H"/>
</dbReference>